<evidence type="ECO:0000313" key="1">
    <source>
        <dbReference type="EMBL" id="STS85565.1"/>
    </source>
</evidence>
<sequence length="84" mass="9386">MRTFEVLFALHLLQTRETALELKLQPLALVNVVQRYCRADHQLYMALVKLIHQSDKAAASLSSCAVITGTSNSITVWNSRESAI</sequence>
<organism evidence="1 2">
    <name type="scientific">Klebsiella pneumoniae</name>
    <dbReference type="NCBI Taxonomy" id="573"/>
    <lineage>
        <taxon>Bacteria</taxon>
        <taxon>Pseudomonadati</taxon>
        <taxon>Pseudomonadota</taxon>
        <taxon>Gammaproteobacteria</taxon>
        <taxon>Enterobacterales</taxon>
        <taxon>Enterobacteriaceae</taxon>
        <taxon>Klebsiella/Raoultella group</taxon>
        <taxon>Klebsiella</taxon>
        <taxon>Klebsiella pneumoniae complex</taxon>
    </lineage>
</organism>
<dbReference type="EMBL" id="UGKQ01000007">
    <property type="protein sequence ID" value="STS85565.1"/>
    <property type="molecule type" value="Genomic_DNA"/>
</dbReference>
<accession>A0A377U0Q3</accession>
<evidence type="ECO:0000313" key="2">
    <source>
        <dbReference type="Proteomes" id="UP000254938"/>
    </source>
</evidence>
<protein>
    <submittedName>
        <fullName evidence="1">Uncharacterized protein</fullName>
    </submittedName>
</protein>
<dbReference type="AlphaFoldDB" id="A0A377U0Q3"/>
<name>A0A377U0Q3_KLEPN</name>
<reference evidence="1 2" key="1">
    <citation type="submission" date="2018-06" db="EMBL/GenBank/DDBJ databases">
        <authorList>
            <consortium name="Pathogen Informatics"/>
            <person name="Doyle S."/>
        </authorList>
    </citation>
    <scope>NUCLEOTIDE SEQUENCE [LARGE SCALE GENOMIC DNA]</scope>
    <source>
        <strain evidence="1 2">NCTC9140</strain>
    </source>
</reference>
<gene>
    <name evidence="1" type="ORF">NCTC9140_07401</name>
</gene>
<proteinExistence type="predicted"/>
<dbReference type="Proteomes" id="UP000254938">
    <property type="component" value="Unassembled WGS sequence"/>
</dbReference>